<name>A0A7W3ANC6_9ESCH</name>
<comment type="caution">
    <text evidence="1">The sequence shown here is derived from an EMBL/GenBank/DDBJ whole genome shotgun (WGS) entry which is preliminary data.</text>
</comment>
<dbReference type="EMBL" id="JABXPT010000014">
    <property type="protein sequence ID" value="MBA7900515.1"/>
    <property type="molecule type" value="Genomic_DNA"/>
</dbReference>
<reference evidence="1 2" key="1">
    <citation type="submission" date="2020-06" db="EMBL/GenBank/DDBJ databases">
        <title>REHAB project genomes.</title>
        <authorList>
            <person name="Shaw L.P."/>
        </authorList>
    </citation>
    <scope>NUCLEOTIDE SEQUENCE [LARGE SCALE GENOMIC DNA]</scope>
    <source>
        <strain evidence="1 2">RHBSTW-00604</strain>
    </source>
</reference>
<gene>
    <name evidence="1" type="ORF">HV245_20550</name>
</gene>
<dbReference type="Proteomes" id="UP000518474">
    <property type="component" value="Unassembled WGS sequence"/>
</dbReference>
<proteinExistence type="predicted"/>
<dbReference type="RefSeq" id="WP_032152887.1">
    <property type="nucleotide sequence ID" value="NZ_CP056699.1"/>
</dbReference>
<evidence type="ECO:0000313" key="1">
    <source>
        <dbReference type="EMBL" id="MBA7900515.1"/>
    </source>
</evidence>
<dbReference type="NCBIfam" id="NF007263">
    <property type="entry name" value="PRK09717.1"/>
    <property type="match status" value="1"/>
</dbReference>
<sequence length="179" mass="20972">MSQEVEKWRAFEHPDGVIRDLSFLDAHQAVFVQQQEGKQPIEYRFWVTYSFHCFTKDYAHQTEEEKLALMYHAPKESRPFCERRYNLAKLHLKEAILSLSEGKVIHAGYGSYAVIEVNIGEGNKEYYFVAFKAFREKKKLRLHITSAYPVSEKPNGRSVKFFAIAYNLLRNKPLPKPPK</sequence>
<evidence type="ECO:0000313" key="2">
    <source>
        <dbReference type="Proteomes" id="UP000518474"/>
    </source>
</evidence>
<protein>
    <submittedName>
        <fullName evidence="1">Stationary phase growth adaptation protein</fullName>
    </submittedName>
</protein>
<accession>A0A7W3ANC6</accession>
<organism evidence="1 2">
    <name type="scientific">Escherichia marmotae</name>
    <dbReference type="NCBI Taxonomy" id="1499973"/>
    <lineage>
        <taxon>Bacteria</taxon>
        <taxon>Pseudomonadati</taxon>
        <taxon>Pseudomonadota</taxon>
        <taxon>Gammaproteobacteria</taxon>
        <taxon>Enterobacterales</taxon>
        <taxon>Enterobacteriaceae</taxon>
        <taxon>Escherichia</taxon>
    </lineage>
</organism>
<dbReference type="AlphaFoldDB" id="A0A7W3ANC6"/>